<keyword evidence="7" id="KW-1185">Reference proteome</keyword>
<dbReference type="AlphaFoldDB" id="A0A4S8P0Y0"/>
<gene>
    <name evidence="6" type="ORF">FAA97_13475</name>
</gene>
<dbReference type="Gene3D" id="3.20.20.80">
    <property type="entry name" value="Glycosidases"/>
    <property type="match status" value="1"/>
</dbReference>
<name>A0A4S8P0Y0_9HYPH</name>
<dbReference type="PROSITE" id="PS00659">
    <property type="entry name" value="GLYCOSYL_HYDROL_F5"/>
    <property type="match status" value="1"/>
</dbReference>
<dbReference type="InterPro" id="IPR017853">
    <property type="entry name" value="GH"/>
</dbReference>
<evidence type="ECO:0000256" key="4">
    <source>
        <dbReference type="SAM" id="SignalP"/>
    </source>
</evidence>
<feature type="domain" description="Glycoside hydrolase family 5" evidence="5">
    <location>
        <begin position="65"/>
        <end position="316"/>
    </location>
</feature>
<sequence length="363" mass="39514">MPDSLRVRSACFSPLPRRAGAIGLAMLLSCGSLHAEPNDLCFRGVNLSGAEYGEADGVEGVNFTYPSASTVSYFAAKGFDTVRLPFKWERLQPSLGGPLDLVELDRLKTSVAGLRAKGLSVILDPHNFGYYSGSQIGSADVPSRQFAQFWIRLAAEFANQEGIAFGLMNEPHDIAPTVWLEAANMAIAGIRTIGAGNLILVPGTHWSGVVTWEQDFGRGSNASVMLSVVDPLDRYAFEVHQYMDKDLSGTHEACVNVDLAVDGMNKLSDWLRAHGKRAFLGEFGGSSEPQCLEGLTRMTQAIADNPDVWLGWTYWAGGDWWAEDEGNNIQPTDKGDRQQLSSLIPALNPEAQDRGWCVMNSAR</sequence>
<evidence type="ECO:0000256" key="1">
    <source>
        <dbReference type="ARBA" id="ARBA00022801"/>
    </source>
</evidence>
<dbReference type="InterPro" id="IPR001547">
    <property type="entry name" value="Glyco_hydro_5"/>
</dbReference>
<dbReference type="PANTHER" id="PTHR34142:SF1">
    <property type="entry name" value="GLYCOSIDE HYDROLASE FAMILY 5 DOMAIN-CONTAINING PROTEIN"/>
    <property type="match status" value="1"/>
</dbReference>
<dbReference type="EMBL" id="STGV01000004">
    <property type="protein sequence ID" value="THV22292.1"/>
    <property type="molecule type" value="Genomic_DNA"/>
</dbReference>
<dbReference type="OrthoDB" id="6769681at2"/>
<comment type="caution">
    <text evidence="6">The sequence shown here is derived from an EMBL/GenBank/DDBJ whole genome shotgun (WGS) entry which is preliminary data.</text>
</comment>
<comment type="similarity">
    <text evidence="3">Belongs to the glycosyl hydrolase 5 (cellulase A) family.</text>
</comment>
<dbReference type="PANTHER" id="PTHR34142">
    <property type="entry name" value="ENDO-BETA-1,4-GLUCANASE A"/>
    <property type="match status" value="1"/>
</dbReference>
<accession>A0A4S8P0Y0</accession>
<feature type="chain" id="PRO_5021025442" evidence="4">
    <location>
        <begin position="36"/>
        <end position="363"/>
    </location>
</feature>
<evidence type="ECO:0000313" key="7">
    <source>
        <dbReference type="Proteomes" id="UP000308828"/>
    </source>
</evidence>
<proteinExistence type="inferred from homology"/>
<dbReference type="GO" id="GO:0009251">
    <property type="term" value="P:glucan catabolic process"/>
    <property type="evidence" value="ECO:0007669"/>
    <property type="project" value="TreeGrafter"/>
</dbReference>
<keyword evidence="1 3" id="KW-0378">Hydrolase</keyword>
<dbReference type="InterPro" id="IPR018087">
    <property type="entry name" value="Glyco_hydro_5_CS"/>
</dbReference>
<dbReference type="GO" id="GO:0004553">
    <property type="term" value="F:hydrolase activity, hydrolyzing O-glycosyl compounds"/>
    <property type="evidence" value="ECO:0007669"/>
    <property type="project" value="InterPro"/>
</dbReference>
<dbReference type="SUPFAM" id="SSF51445">
    <property type="entry name" value="(Trans)glycosidases"/>
    <property type="match status" value="1"/>
</dbReference>
<feature type="signal peptide" evidence="4">
    <location>
        <begin position="1"/>
        <end position="35"/>
    </location>
</feature>
<evidence type="ECO:0000256" key="3">
    <source>
        <dbReference type="RuleBase" id="RU361153"/>
    </source>
</evidence>
<reference evidence="6 7" key="1">
    <citation type="submission" date="2019-04" db="EMBL/GenBank/DDBJ databases">
        <title>Genome sequence of strain shin9-1.</title>
        <authorList>
            <person name="Gao J."/>
            <person name="Sun J."/>
        </authorList>
    </citation>
    <scope>NUCLEOTIDE SEQUENCE [LARGE SCALE GENOMIC DNA]</scope>
    <source>
        <strain evidence="7">shin9-1</strain>
    </source>
</reference>
<dbReference type="PROSITE" id="PS51257">
    <property type="entry name" value="PROKAR_LIPOPROTEIN"/>
    <property type="match status" value="1"/>
</dbReference>
<evidence type="ECO:0000256" key="2">
    <source>
        <dbReference type="ARBA" id="ARBA00023295"/>
    </source>
</evidence>
<protein>
    <submittedName>
        <fullName evidence="6">Glycoside hydrolase family 5 protein</fullName>
    </submittedName>
</protein>
<evidence type="ECO:0000259" key="5">
    <source>
        <dbReference type="Pfam" id="PF00150"/>
    </source>
</evidence>
<organism evidence="6 7">
    <name type="scientific">Peteryoungia ipomoeae</name>
    <dbReference type="NCBI Taxonomy" id="1210932"/>
    <lineage>
        <taxon>Bacteria</taxon>
        <taxon>Pseudomonadati</taxon>
        <taxon>Pseudomonadota</taxon>
        <taxon>Alphaproteobacteria</taxon>
        <taxon>Hyphomicrobiales</taxon>
        <taxon>Rhizobiaceae</taxon>
        <taxon>Peteryoungia</taxon>
    </lineage>
</organism>
<dbReference type="Pfam" id="PF00150">
    <property type="entry name" value="Cellulase"/>
    <property type="match status" value="1"/>
</dbReference>
<evidence type="ECO:0000313" key="6">
    <source>
        <dbReference type="EMBL" id="THV22292.1"/>
    </source>
</evidence>
<dbReference type="Proteomes" id="UP000308828">
    <property type="component" value="Unassembled WGS sequence"/>
</dbReference>
<keyword evidence="2 3" id="KW-0326">Glycosidase</keyword>
<keyword evidence="4" id="KW-0732">Signal</keyword>